<dbReference type="Proteomes" id="UP000256884">
    <property type="component" value="Unassembled WGS sequence"/>
</dbReference>
<dbReference type="GO" id="GO:0003677">
    <property type="term" value="F:DNA binding"/>
    <property type="evidence" value="ECO:0007669"/>
    <property type="project" value="UniProtKB-KW"/>
</dbReference>
<feature type="transmembrane region" description="Helical" evidence="2">
    <location>
        <begin position="175"/>
        <end position="198"/>
    </location>
</feature>
<accession>A0A3E0HWN5</accession>
<proteinExistence type="predicted"/>
<feature type="transmembrane region" description="Helical" evidence="2">
    <location>
        <begin position="111"/>
        <end position="134"/>
    </location>
</feature>
<reference evidence="4 5" key="1">
    <citation type="submission" date="2018-08" db="EMBL/GenBank/DDBJ databases">
        <title>Genomic Encyclopedia of Type Strains, Phase IV (KMG-IV): sequencing the most valuable type-strain genomes for metagenomic binning, comparative biology and taxonomic classification.</title>
        <authorList>
            <person name="Goeker M."/>
        </authorList>
    </citation>
    <scope>NUCLEOTIDE SEQUENCE [LARGE SCALE GENOMIC DNA]</scope>
    <source>
        <strain evidence="4 5">DSM 18841</strain>
    </source>
</reference>
<gene>
    <name evidence="4" type="ORF">C7448_104279</name>
</gene>
<sequence>MKQPDLGKKILELRKQKGLTQEELVEKCNINVRTIQRIEAGETMPRSFTIKTILQALNVTINLEEFTNKEILTGQDRKRLNLAWIFGIIYFVFGFIETIADIYQFTKDESIFNVAIYTSIKVVSSVAFVLFFMGFLRIAKIYAHKLLGVVVYVFMIVFVLFEFYDIFLINFSEEVIAISLITELLVFGAIQIIFGMSLLQLKDKLGVLVQIGGILEIVTGAFLATVVLASLGLFLLIPTVIIEIIIIYMIARK</sequence>
<feature type="transmembrane region" description="Helical" evidence="2">
    <location>
        <begin position="205"/>
        <end position="227"/>
    </location>
</feature>
<feature type="transmembrane region" description="Helical" evidence="2">
    <location>
        <begin position="233"/>
        <end position="251"/>
    </location>
</feature>
<keyword evidence="2" id="KW-1133">Transmembrane helix</keyword>
<name>A0A3E0HWN5_9FLAO</name>
<dbReference type="PANTHER" id="PTHR46797:SF1">
    <property type="entry name" value="METHYLPHOSPHONATE SYNTHASE"/>
    <property type="match status" value="1"/>
</dbReference>
<dbReference type="InterPro" id="IPR010982">
    <property type="entry name" value="Lambda_DNA-bd_dom_sf"/>
</dbReference>
<dbReference type="GO" id="GO:0005829">
    <property type="term" value="C:cytosol"/>
    <property type="evidence" value="ECO:0007669"/>
    <property type="project" value="TreeGrafter"/>
</dbReference>
<keyword evidence="5" id="KW-1185">Reference proteome</keyword>
<dbReference type="OrthoDB" id="1357763at2"/>
<keyword evidence="1" id="KW-0238">DNA-binding</keyword>
<feature type="transmembrane region" description="Helical" evidence="2">
    <location>
        <begin position="82"/>
        <end position="105"/>
    </location>
</feature>
<dbReference type="GO" id="GO:0003700">
    <property type="term" value="F:DNA-binding transcription factor activity"/>
    <property type="evidence" value="ECO:0007669"/>
    <property type="project" value="TreeGrafter"/>
</dbReference>
<dbReference type="PROSITE" id="PS50943">
    <property type="entry name" value="HTH_CROC1"/>
    <property type="match status" value="1"/>
</dbReference>
<feature type="transmembrane region" description="Helical" evidence="2">
    <location>
        <begin position="146"/>
        <end position="169"/>
    </location>
</feature>
<feature type="domain" description="HTH cro/C1-type" evidence="3">
    <location>
        <begin position="10"/>
        <end position="66"/>
    </location>
</feature>
<evidence type="ECO:0000313" key="4">
    <source>
        <dbReference type="EMBL" id="REH50666.1"/>
    </source>
</evidence>
<dbReference type="InterPro" id="IPR001387">
    <property type="entry name" value="Cro/C1-type_HTH"/>
</dbReference>
<dbReference type="InterPro" id="IPR050807">
    <property type="entry name" value="TransReg_Diox_bact_type"/>
</dbReference>
<dbReference type="PANTHER" id="PTHR46797">
    <property type="entry name" value="HTH-TYPE TRANSCRIPTIONAL REGULATOR"/>
    <property type="match status" value="1"/>
</dbReference>
<comment type="caution">
    <text evidence="4">The sequence shown here is derived from an EMBL/GenBank/DDBJ whole genome shotgun (WGS) entry which is preliminary data.</text>
</comment>
<keyword evidence="2" id="KW-0472">Membrane</keyword>
<dbReference type="Pfam" id="PF01381">
    <property type="entry name" value="HTH_3"/>
    <property type="match status" value="1"/>
</dbReference>
<dbReference type="SMART" id="SM00530">
    <property type="entry name" value="HTH_XRE"/>
    <property type="match status" value="1"/>
</dbReference>
<organism evidence="4 5">
    <name type="scientific">Tenacibaculum gallaicum</name>
    <dbReference type="NCBI Taxonomy" id="561505"/>
    <lineage>
        <taxon>Bacteria</taxon>
        <taxon>Pseudomonadati</taxon>
        <taxon>Bacteroidota</taxon>
        <taxon>Flavobacteriia</taxon>
        <taxon>Flavobacteriales</taxon>
        <taxon>Flavobacteriaceae</taxon>
        <taxon>Tenacibaculum</taxon>
    </lineage>
</organism>
<protein>
    <submittedName>
        <fullName evidence="4">Helix-turn-helix protein</fullName>
    </submittedName>
</protein>
<evidence type="ECO:0000256" key="2">
    <source>
        <dbReference type="SAM" id="Phobius"/>
    </source>
</evidence>
<dbReference type="Gene3D" id="1.10.260.40">
    <property type="entry name" value="lambda repressor-like DNA-binding domains"/>
    <property type="match status" value="1"/>
</dbReference>
<evidence type="ECO:0000259" key="3">
    <source>
        <dbReference type="PROSITE" id="PS50943"/>
    </source>
</evidence>
<evidence type="ECO:0000313" key="5">
    <source>
        <dbReference type="Proteomes" id="UP000256884"/>
    </source>
</evidence>
<evidence type="ECO:0000256" key="1">
    <source>
        <dbReference type="ARBA" id="ARBA00023125"/>
    </source>
</evidence>
<keyword evidence="2" id="KW-0812">Transmembrane</keyword>
<dbReference type="CDD" id="cd00093">
    <property type="entry name" value="HTH_XRE"/>
    <property type="match status" value="1"/>
</dbReference>
<dbReference type="EMBL" id="QUNS01000004">
    <property type="protein sequence ID" value="REH50666.1"/>
    <property type="molecule type" value="Genomic_DNA"/>
</dbReference>
<dbReference type="SUPFAM" id="SSF47413">
    <property type="entry name" value="lambda repressor-like DNA-binding domains"/>
    <property type="match status" value="1"/>
</dbReference>
<dbReference type="AlphaFoldDB" id="A0A3E0HWN5"/>